<reference evidence="1" key="1">
    <citation type="submission" date="2022-07" db="EMBL/GenBank/DDBJ databases">
        <title>Genome analysis of Parmales, a sister group of diatoms, reveals the evolutionary specialization of diatoms from phago-mixotrophs to photoautotrophs.</title>
        <authorList>
            <person name="Ban H."/>
            <person name="Sato S."/>
            <person name="Yoshikawa S."/>
            <person name="Kazumasa Y."/>
            <person name="Nakamura Y."/>
            <person name="Ichinomiya M."/>
            <person name="Saitoh K."/>
            <person name="Sato N."/>
            <person name="Blanc-Mathieu R."/>
            <person name="Endo H."/>
            <person name="Kuwata A."/>
            <person name="Ogata H."/>
        </authorList>
    </citation>
    <scope>NUCLEOTIDE SEQUENCE</scope>
</reference>
<evidence type="ECO:0000313" key="2">
    <source>
        <dbReference type="Proteomes" id="UP001165082"/>
    </source>
</evidence>
<sequence>GSNTIVEQRRAKFVAISKLTDDYLDTSGVVKSFEGEMEDSKDLITLMKGNNGFGWDAGEELGSTYQPQVFTEFQTADDWETRFHQYETNYNDRARFSLACTLDGTCPVNFKDQVNM</sequence>
<protein>
    <submittedName>
        <fullName evidence="1">Uncharacterized protein</fullName>
    </submittedName>
</protein>
<evidence type="ECO:0000313" key="1">
    <source>
        <dbReference type="EMBL" id="GMI25152.1"/>
    </source>
</evidence>
<gene>
    <name evidence="1" type="ORF">TrRE_jg7627</name>
</gene>
<keyword evidence="2" id="KW-1185">Reference proteome</keyword>
<feature type="non-terminal residue" evidence="1">
    <location>
        <position position="1"/>
    </location>
</feature>
<comment type="caution">
    <text evidence="1">The sequence shown here is derived from an EMBL/GenBank/DDBJ whole genome shotgun (WGS) entry which is preliminary data.</text>
</comment>
<name>A0A9W7L394_9STRA</name>
<proteinExistence type="predicted"/>
<accession>A0A9W7L394</accession>
<dbReference type="Proteomes" id="UP001165082">
    <property type="component" value="Unassembled WGS sequence"/>
</dbReference>
<dbReference type="EMBL" id="BRXZ01008357">
    <property type="protein sequence ID" value="GMI25152.1"/>
    <property type="molecule type" value="Genomic_DNA"/>
</dbReference>
<dbReference type="AlphaFoldDB" id="A0A9W7L394"/>
<organism evidence="1 2">
    <name type="scientific">Triparma retinervis</name>
    <dbReference type="NCBI Taxonomy" id="2557542"/>
    <lineage>
        <taxon>Eukaryota</taxon>
        <taxon>Sar</taxon>
        <taxon>Stramenopiles</taxon>
        <taxon>Ochrophyta</taxon>
        <taxon>Bolidophyceae</taxon>
        <taxon>Parmales</taxon>
        <taxon>Triparmaceae</taxon>
        <taxon>Triparma</taxon>
    </lineage>
</organism>
<dbReference type="OrthoDB" id="9970295at2759"/>